<gene>
    <name evidence="3" type="ORF">CFIMG_008121RA00001</name>
</gene>
<dbReference type="OrthoDB" id="5367584at2759"/>
<dbReference type="PANTHER" id="PTHR45615:SF80">
    <property type="entry name" value="GRIP DOMAIN-CONTAINING PROTEIN"/>
    <property type="match status" value="1"/>
</dbReference>
<protein>
    <submittedName>
        <fullName evidence="3">Uncharacterized protein</fullName>
    </submittedName>
</protein>
<feature type="compositionally biased region" description="Polar residues" evidence="2">
    <location>
        <begin position="343"/>
        <end position="357"/>
    </location>
</feature>
<feature type="region of interest" description="Disordered" evidence="2">
    <location>
        <begin position="73"/>
        <end position="205"/>
    </location>
</feature>
<feature type="compositionally biased region" description="Polar residues" evidence="2">
    <location>
        <begin position="144"/>
        <end position="161"/>
    </location>
</feature>
<feature type="compositionally biased region" description="Low complexity" evidence="2">
    <location>
        <begin position="30"/>
        <end position="45"/>
    </location>
</feature>
<keyword evidence="4" id="KW-1185">Reference proteome</keyword>
<comment type="caution">
    <text evidence="3">The sequence shown here is derived from an EMBL/GenBank/DDBJ whole genome shotgun (WGS) entry which is preliminary data.</text>
</comment>
<dbReference type="Pfam" id="PF12709">
    <property type="entry name" value="Fungal_TACC"/>
    <property type="match status" value="1"/>
</dbReference>
<evidence type="ECO:0000256" key="1">
    <source>
        <dbReference type="SAM" id="Coils"/>
    </source>
</evidence>
<dbReference type="PANTHER" id="PTHR45615">
    <property type="entry name" value="MYOSIN HEAVY CHAIN, NON-MUSCLE"/>
    <property type="match status" value="1"/>
</dbReference>
<feature type="compositionally biased region" description="Basic and acidic residues" evidence="2">
    <location>
        <begin position="600"/>
        <end position="611"/>
    </location>
</feature>
<name>A0A2C5XL61_9PEZI</name>
<dbReference type="STRING" id="1035309.A0A2C5XL61"/>
<feature type="compositionally biased region" description="Polar residues" evidence="2">
    <location>
        <begin position="19"/>
        <end position="29"/>
    </location>
</feature>
<evidence type="ECO:0000256" key="2">
    <source>
        <dbReference type="SAM" id="MobiDB-lite"/>
    </source>
</evidence>
<keyword evidence="1" id="KW-0175">Coiled coil</keyword>
<feature type="compositionally biased region" description="Low complexity" evidence="2">
    <location>
        <begin position="710"/>
        <end position="726"/>
    </location>
</feature>
<dbReference type="InterPro" id="IPR024312">
    <property type="entry name" value="TACC_fungi"/>
</dbReference>
<dbReference type="AlphaFoldDB" id="A0A2C5XL61"/>
<reference evidence="3 4" key="1">
    <citation type="journal article" date="2013" name="Fungal Biol.">
        <title>Analysis of microsatellite markers in the genome of the plant pathogen Ceratocystis fimbriata.</title>
        <authorList>
            <person name="Simpson M.C."/>
            <person name="Wilken P.M."/>
            <person name="Coetzee M.P."/>
            <person name="Wingfield M.J."/>
            <person name="Wingfield B.D."/>
        </authorList>
    </citation>
    <scope>NUCLEOTIDE SEQUENCE [LARGE SCALE GENOMIC DNA]</scope>
    <source>
        <strain evidence="3 4">CBS 114723</strain>
    </source>
</reference>
<feature type="coiled-coil region" evidence="1">
    <location>
        <begin position="466"/>
        <end position="507"/>
    </location>
</feature>
<feature type="compositionally biased region" description="Polar residues" evidence="2">
    <location>
        <begin position="180"/>
        <end position="205"/>
    </location>
</feature>
<reference evidence="3 4" key="2">
    <citation type="journal article" date="2013" name="IMA Fungus">
        <title>IMA Genome-F 1: Ceratocystis fimbriata: Draft nuclear genome sequence for the plant pathogen, Ceratocystis fimbriata.</title>
        <authorList>
            <person name="Wilken P.M."/>
            <person name="Steenkamp E.T."/>
            <person name="Wingfield M.J."/>
            <person name="de Beer Z.W."/>
            <person name="Wingfield B.D."/>
        </authorList>
    </citation>
    <scope>NUCLEOTIDE SEQUENCE [LARGE SCALE GENOMIC DNA]</scope>
    <source>
        <strain evidence="3 4">CBS 114723</strain>
    </source>
</reference>
<feature type="region of interest" description="Disordered" evidence="2">
    <location>
        <begin position="600"/>
        <end position="630"/>
    </location>
</feature>
<feature type="region of interest" description="Disordered" evidence="2">
    <location>
        <begin position="685"/>
        <end position="821"/>
    </location>
</feature>
<evidence type="ECO:0000313" key="3">
    <source>
        <dbReference type="EMBL" id="PHH56062.1"/>
    </source>
</evidence>
<feature type="region of interest" description="Disordered" evidence="2">
    <location>
        <begin position="290"/>
        <end position="367"/>
    </location>
</feature>
<dbReference type="Proteomes" id="UP000222788">
    <property type="component" value="Unassembled WGS sequence"/>
</dbReference>
<dbReference type="EMBL" id="APWK03000004">
    <property type="protein sequence ID" value="PHH56062.1"/>
    <property type="molecule type" value="Genomic_DNA"/>
</dbReference>
<sequence>MTIPLTLATESSLNIASSNSATPASTGFLSPSASSLTTSSTSSTTILPCKRPFGSGSASASSLDMVITDSLTEPQSAASVSPNNENHTHLHSQSQSHASQPRPDHRMSRVMSGTELSPLKLLGGGDVRSPSACSTGSTGSGSGENNFRTSISSNHPISPSEKTVRSPRKFPEKRFPVRVTSPSSQTRTRAGSEATTAHSMSSDRPTLSIGEALLDNGNLAKAIQIFEDEDKAMTTPPATLNSATGGVANGFNNDHDAIMEDDESTVANDNDVSNYSNFSAIRLGQSPDIQDQAAARARGSSPMHHPTSSGGNTTNLLMDFTDNLRHPHGSLNKTPSRRPVSMMPSTSSDYSQASNAYPPTATPGRQGGNLLDFDIPPMPTPRSIPSVTPRELESLKSQFLSEISSLKASLLGKEAEVQSLKAAVGDAEKRVGESMEQMREERTMRETLAVEKEGWEHRGRELETVLRKLREDYATTHREREEFESKLNESEGRREMAEMMAQEAESKMAGMRAGQQQLQAAAAQATAPGAPKGIASRSPAAATAREVEVAVERVARELHTLYKGKHETKVAALKKSYEVRWEKKVADLENKVMELEQENDRLRGSHHDQTPKVDPAQVQAEEERRAQAAHDQATLRQLEAEVDKLEAVLREVSRDNGDLRQMLEQERVEKGELVQLAEEMMAMQASMPAVQQQQQQQQQHGYQDRHEQVSRTPARPAARSPARSSTGNIMAPRPPSAASASSTGSGGNGSSSSNLRTPAKPRPMSMIATSSMSRPSGLRAPGIAGRGGVVERGKPGGAIMPRPGATRSSMMPAMPGQRRVG</sequence>
<organism evidence="3 4">
    <name type="scientific">Ceratocystis fimbriata CBS 114723</name>
    <dbReference type="NCBI Taxonomy" id="1035309"/>
    <lineage>
        <taxon>Eukaryota</taxon>
        <taxon>Fungi</taxon>
        <taxon>Dikarya</taxon>
        <taxon>Ascomycota</taxon>
        <taxon>Pezizomycotina</taxon>
        <taxon>Sordariomycetes</taxon>
        <taxon>Hypocreomycetidae</taxon>
        <taxon>Microascales</taxon>
        <taxon>Ceratocystidaceae</taxon>
        <taxon>Ceratocystis</taxon>
    </lineage>
</organism>
<feature type="compositionally biased region" description="Polar residues" evidence="2">
    <location>
        <begin position="306"/>
        <end position="316"/>
    </location>
</feature>
<evidence type="ECO:0000313" key="4">
    <source>
        <dbReference type="Proteomes" id="UP000222788"/>
    </source>
</evidence>
<feature type="region of interest" description="Disordered" evidence="2">
    <location>
        <begin position="19"/>
        <end position="60"/>
    </location>
</feature>
<feature type="compositionally biased region" description="Low complexity" evidence="2">
    <location>
        <begin position="91"/>
        <end position="100"/>
    </location>
</feature>
<proteinExistence type="predicted"/>
<accession>A0A2C5XL61</accession>
<feature type="compositionally biased region" description="Polar residues" evidence="2">
    <location>
        <begin position="73"/>
        <end position="85"/>
    </location>
</feature>